<dbReference type="GO" id="GO:0000422">
    <property type="term" value="P:autophagy of mitochondrion"/>
    <property type="evidence" value="ECO:0007669"/>
    <property type="project" value="TreeGrafter"/>
</dbReference>
<dbReference type="GO" id="GO:0061709">
    <property type="term" value="P:reticulophagy"/>
    <property type="evidence" value="ECO:0007669"/>
    <property type="project" value="TreeGrafter"/>
</dbReference>
<comment type="catalytic activity">
    <reaction evidence="10">
        <text>a 1,2-diacyl-sn-glycero-3-phospho-L-serine(in) = a 1,2-diacyl-sn-glycero-3-phospho-L-serine(out)</text>
        <dbReference type="Rhea" id="RHEA:38663"/>
        <dbReference type="ChEBI" id="CHEBI:57262"/>
    </reaction>
</comment>
<dbReference type="GO" id="GO:0043495">
    <property type="term" value="F:protein-membrane adaptor activity"/>
    <property type="evidence" value="ECO:0007669"/>
    <property type="project" value="TreeGrafter"/>
</dbReference>
<name>A0A7R9DLQ4_TIMCR</name>
<evidence type="ECO:0000256" key="9">
    <source>
        <dbReference type="ARBA" id="ARBA00023136"/>
    </source>
</evidence>
<sequence length="117" mass="13696">MSRVKTDKPNGRRPLESLTRIREETIIMDLKEMEYNEVNWIELAQIGKGGVLLQVRFQHEVYPENTAEASRQVLLVNEVEIRDRLASSQINKFLYQYSSEARPKQSHANMVRHVTQL</sequence>
<accession>A0A7R9DLQ4</accession>
<dbReference type="PANTHER" id="PTHR13190">
    <property type="entry name" value="AUTOPHAGY-RELATED 2, ISOFORM A"/>
    <property type="match status" value="1"/>
</dbReference>
<keyword evidence="5" id="KW-0813">Transport</keyword>
<dbReference type="GO" id="GO:0000045">
    <property type="term" value="P:autophagosome assembly"/>
    <property type="evidence" value="ECO:0007669"/>
    <property type="project" value="TreeGrafter"/>
</dbReference>
<gene>
    <name evidence="12" type="ORF">TCEB3V08_LOCUS12864</name>
</gene>
<dbReference type="GO" id="GO:0061723">
    <property type="term" value="P:glycophagy"/>
    <property type="evidence" value="ECO:0007669"/>
    <property type="project" value="TreeGrafter"/>
</dbReference>
<proteinExistence type="inferred from homology"/>
<dbReference type="PANTHER" id="PTHR13190:SF1">
    <property type="entry name" value="AUTOPHAGY-RELATED 2, ISOFORM A"/>
    <property type="match status" value="1"/>
</dbReference>
<keyword evidence="8" id="KW-0445">Lipid transport</keyword>
<evidence type="ECO:0000256" key="6">
    <source>
        <dbReference type="ARBA" id="ARBA00022824"/>
    </source>
</evidence>
<evidence type="ECO:0000256" key="3">
    <source>
        <dbReference type="ARBA" id="ARBA00009714"/>
    </source>
</evidence>
<protein>
    <recommendedName>
        <fullName evidence="4">Autophagy-related protein 2</fullName>
    </recommendedName>
</protein>
<comment type="catalytic activity">
    <reaction evidence="11">
        <text>a 1,2-diacyl-sn-glycero-3-phosphoethanolamine(in) = a 1,2-diacyl-sn-glycero-3-phosphoethanolamine(out)</text>
        <dbReference type="Rhea" id="RHEA:38895"/>
        <dbReference type="ChEBI" id="CHEBI:64612"/>
    </reaction>
</comment>
<dbReference type="GO" id="GO:0032266">
    <property type="term" value="F:phosphatidylinositol-3-phosphate binding"/>
    <property type="evidence" value="ECO:0007669"/>
    <property type="project" value="TreeGrafter"/>
</dbReference>
<dbReference type="GO" id="GO:0061908">
    <property type="term" value="C:phagophore"/>
    <property type="evidence" value="ECO:0007669"/>
    <property type="project" value="TreeGrafter"/>
</dbReference>
<keyword evidence="6" id="KW-0256">Endoplasmic reticulum</keyword>
<evidence type="ECO:0000256" key="5">
    <source>
        <dbReference type="ARBA" id="ARBA00022448"/>
    </source>
</evidence>
<dbReference type="GO" id="GO:0034727">
    <property type="term" value="P:piecemeal microautophagy of the nucleus"/>
    <property type="evidence" value="ECO:0007669"/>
    <property type="project" value="TreeGrafter"/>
</dbReference>
<comment type="similarity">
    <text evidence="3">Belongs to the ATG2 family.</text>
</comment>
<comment type="subcellular location">
    <subcellularLocation>
        <location evidence="1">Endoplasmic reticulum membrane</location>
        <topology evidence="1">Peripheral membrane protein</topology>
    </subcellularLocation>
    <subcellularLocation>
        <location evidence="2">Preautophagosomal structure membrane</location>
        <topology evidence="2">Peripheral membrane protein</topology>
    </subcellularLocation>
</comment>
<dbReference type="InterPro" id="IPR026849">
    <property type="entry name" value="ATG2"/>
</dbReference>
<evidence type="ECO:0000313" key="12">
    <source>
        <dbReference type="EMBL" id="CAD7417038.1"/>
    </source>
</evidence>
<keyword evidence="9" id="KW-0472">Membrane</keyword>
<keyword evidence="7" id="KW-0072">Autophagy</keyword>
<dbReference type="EMBL" id="OC329591">
    <property type="protein sequence ID" value="CAD7417038.1"/>
    <property type="molecule type" value="Genomic_DNA"/>
</dbReference>
<reference evidence="12" key="1">
    <citation type="submission" date="2020-11" db="EMBL/GenBank/DDBJ databases">
        <authorList>
            <person name="Tran Van P."/>
        </authorList>
    </citation>
    <scope>NUCLEOTIDE SEQUENCE</scope>
</reference>
<evidence type="ECO:0000256" key="4">
    <source>
        <dbReference type="ARBA" id="ARBA00018070"/>
    </source>
</evidence>
<evidence type="ECO:0000256" key="7">
    <source>
        <dbReference type="ARBA" id="ARBA00023006"/>
    </source>
</evidence>
<dbReference type="GO" id="GO:0005789">
    <property type="term" value="C:endoplasmic reticulum membrane"/>
    <property type="evidence" value="ECO:0007669"/>
    <property type="project" value="UniProtKB-SubCell"/>
</dbReference>
<dbReference type="GO" id="GO:0006869">
    <property type="term" value="P:lipid transport"/>
    <property type="evidence" value="ECO:0007669"/>
    <property type="project" value="UniProtKB-KW"/>
</dbReference>
<evidence type="ECO:0000256" key="1">
    <source>
        <dbReference type="ARBA" id="ARBA00004406"/>
    </source>
</evidence>
<dbReference type="GO" id="GO:0034045">
    <property type="term" value="C:phagophore assembly site membrane"/>
    <property type="evidence" value="ECO:0007669"/>
    <property type="project" value="UniProtKB-SubCell"/>
</dbReference>
<evidence type="ECO:0000256" key="10">
    <source>
        <dbReference type="ARBA" id="ARBA00024479"/>
    </source>
</evidence>
<dbReference type="AlphaFoldDB" id="A0A7R9DLQ4"/>
<evidence type="ECO:0000256" key="11">
    <source>
        <dbReference type="ARBA" id="ARBA00024615"/>
    </source>
</evidence>
<evidence type="ECO:0000256" key="8">
    <source>
        <dbReference type="ARBA" id="ARBA00023055"/>
    </source>
</evidence>
<evidence type="ECO:0000256" key="2">
    <source>
        <dbReference type="ARBA" id="ARBA00004623"/>
    </source>
</evidence>
<organism evidence="12">
    <name type="scientific">Timema cristinae</name>
    <name type="common">Walking stick</name>
    <dbReference type="NCBI Taxonomy" id="61476"/>
    <lineage>
        <taxon>Eukaryota</taxon>
        <taxon>Metazoa</taxon>
        <taxon>Ecdysozoa</taxon>
        <taxon>Arthropoda</taxon>
        <taxon>Hexapoda</taxon>
        <taxon>Insecta</taxon>
        <taxon>Pterygota</taxon>
        <taxon>Neoptera</taxon>
        <taxon>Polyneoptera</taxon>
        <taxon>Phasmatodea</taxon>
        <taxon>Timematodea</taxon>
        <taxon>Timematoidea</taxon>
        <taxon>Timematidae</taxon>
        <taxon>Timema</taxon>
    </lineage>
</organism>